<evidence type="ECO:0000313" key="2">
    <source>
        <dbReference type="EMBL" id="EKM56939.1"/>
    </source>
</evidence>
<dbReference type="InParanoid" id="K5WD56"/>
<dbReference type="Proteomes" id="UP000008370">
    <property type="component" value="Unassembled WGS sequence"/>
</dbReference>
<dbReference type="HOGENOM" id="CLU_043561_1_1_1"/>
<feature type="compositionally biased region" description="Acidic residues" evidence="1">
    <location>
        <begin position="129"/>
        <end position="145"/>
    </location>
</feature>
<dbReference type="AlphaFoldDB" id="K5WD56"/>
<reference evidence="2 3" key="1">
    <citation type="journal article" date="2012" name="BMC Genomics">
        <title>Comparative genomics of the white-rot fungi, Phanerochaete carnosa and P. chrysosporium, to elucidate the genetic basis of the distinct wood types they colonize.</title>
        <authorList>
            <person name="Suzuki H."/>
            <person name="MacDonald J."/>
            <person name="Syed K."/>
            <person name="Salamov A."/>
            <person name="Hori C."/>
            <person name="Aerts A."/>
            <person name="Henrissat B."/>
            <person name="Wiebenga A."/>
            <person name="vanKuyk P.A."/>
            <person name="Barry K."/>
            <person name="Lindquist E."/>
            <person name="LaButti K."/>
            <person name="Lapidus A."/>
            <person name="Lucas S."/>
            <person name="Coutinho P."/>
            <person name="Gong Y."/>
            <person name="Samejima M."/>
            <person name="Mahadevan R."/>
            <person name="Abou-Zaid M."/>
            <person name="de Vries R.P."/>
            <person name="Igarashi K."/>
            <person name="Yadav J.S."/>
            <person name="Grigoriev I.V."/>
            <person name="Master E.R."/>
        </authorList>
    </citation>
    <scope>NUCLEOTIDE SEQUENCE [LARGE SCALE GENOMIC DNA]</scope>
    <source>
        <strain evidence="2 3">HHB-10118-sp</strain>
    </source>
</reference>
<evidence type="ECO:0000256" key="1">
    <source>
        <dbReference type="SAM" id="MobiDB-lite"/>
    </source>
</evidence>
<dbReference type="KEGG" id="pco:PHACADRAFT_254342"/>
<dbReference type="Gene3D" id="3.30.710.10">
    <property type="entry name" value="Potassium Channel Kv1.1, Chain A"/>
    <property type="match status" value="1"/>
</dbReference>
<dbReference type="GeneID" id="18916048"/>
<feature type="region of interest" description="Disordered" evidence="1">
    <location>
        <begin position="1"/>
        <end position="29"/>
    </location>
</feature>
<dbReference type="InterPro" id="IPR011333">
    <property type="entry name" value="SKP1/BTB/POZ_sf"/>
</dbReference>
<feature type="region of interest" description="Disordered" evidence="1">
    <location>
        <begin position="129"/>
        <end position="191"/>
    </location>
</feature>
<keyword evidence="3" id="KW-1185">Reference proteome</keyword>
<dbReference type="EMBL" id="JH930471">
    <property type="protein sequence ID" value="EKM56939.1"/>
    <property type="molecule type" value="Genomic_DNA"/>
</dbReference>
<proteinExistence type="predicted"/>
<protein>
    <recommendedName>
        <fullName evidence="4">BTB domain-containing protein</fullName>
    </recommendedName>
</protein>
<organism evidence="2 3">
    <name type="scientific">Phanerochaete carnosa (strain HHB-10118-sp)</name>
    <name type="common">White-rot fungus</name>
    <name type="synonym">Peniophora carnosa</name>
    <dbReference type="NCBI Taxonomy" id="650164"/>
    <lineage>
        <taxon>Eukaryota</taxon>
        <taxon>Fungi</taxon>
        <taxon>Dikarya</taxon>
        <taxon>Basidiomycota</taxon>
        <taxon>Agaricomycotina</taxon>
        <taxon>Agaricomycetes</taxon>
        <taxon>Polyporales</taxon>
        <taxon>Phanerochaetaceae</taxon>
        <taxon>Phanerochaete</taxon>
    </lineage>
</organism>
<dbReference type="STRING" id="650164.K5WD56"/>
<dbReference type="RefSeq" id="XP_007394769.1">
    <property type="nucleotide sequence ID" value="XM_007394707.1"/>
</dbReference>
<name>K5WD56_PHACS</name>
<dbReference type="OrthoDB" id="6359816at2759"/>
<evidence type="ECO:0000313" key="3">
    <source>
        <dbReference type="Proteomes" id="UP000008370"/>
    </source>
</evidence>
<feature type="compositionally biased region" description="Basic and acidic residues" evidence="1">
    <location>
        <begin position="160"/>
        <end position="178"/>
    </location>
</feature>
<evidence type="ECO:0008006" key="4">
    <source>
        <dbReference type="Google" id="ProtNLM"/>
    </source>
</evidence>
<sequence>MSYSGKKGTAEPQTGKRGPSAKASTKPSVLSIPADIDKDPVALMQLASKLSLDNGNFVDTKFYAFSRRNASGTIYAPKAIYANSWMLRAKSPQYFENLLFGGYDANCTIGPLDGAVSLDHECLDEAESLGYDSDSDIEDDDDDTETVPPKTYRKSALDAPKTKDDRSTPAPDDSVKAEQEDEQEDESQVPGQKGRIIVLQSFAYPTWKAFVYYLYTGKVEFTRLKSQKPAVQPLAKTVQMSAKAPPCSPKSMYKLADELGISELKNLAQADIQSKLSGDNILAELFSTFTSRYDDIRDMEITFACDKAKDALKAGMSSWMNTIPANILKRNATVVGLLVEKLAAAPTPAPAPAIQKPTHCPSCSYGRNGYQFYLRCNNCSYNFSNSF</sequence>
<gene>
    <name evidence="2" type="ORF">PHACADRAFT_254342</name>
</gene>
<accession>K5WD56</accession>